<accession>A0A2U1V560</accession>
<protein>
    <recommendedName>
        <fullName evidence="3">Integrase</fullName>
    </recommendedName>
</protein>
<proteinExistence type="predicted"/>
<dbReference type="EMBL" id="PDOA01000005">
    <property type="protein sequence ID" value="PWC29057.1"/>
    <property type="molecule type" value="Genomic_DNA"/>
</dbReference>
<dbReference type="Proteomes" id="UP000245048">
    <property type="component" value="Unassembled WGS sequence"/>
</dbReference>
<gene>
    <name evidence="1" type="ORF">CR165_10745</name>
</gene>
<comment type="caution">
    <text evidence="1">The sequence shown here is derived from an EMBL/GenBank/DDBJ whole genome shotgun (WGS) entry which is preliminary data.</text>
</comment>
<name>A0A2U1V560_9PROT</name>
<evidence type="ECO:0008006" key="3">
    <source>
        <dbReference type="Google" id="ProtNLM"/>
    </source>
</evidence>
<reference evidence="2" key="1">
    <citation type="submission" date="2017-10" db="EMBL/GenBank/DDBJ databases">
        <authorList>
            <person name="Toshchakov S.V."/>
            <person name="Goeva M.A."/>
        </authorList>
    </citation>
    <scope>NUCLEOTIDE SEQUENCE [LARGE SCALE GENOMIC DNA]</scope>
    <source>
        <strain evidence="2">JR1/69-1-13</strain>
    </source>
</reference>
<evidence type="ECO:0000313" key="1">
    <source>
        <dbReference type="EMBL" id="PWC29057.1"/>
    </source>
</evidence>
<keyword evidence="2" id="KW-1185">Reference proteome</keyword>
<dbReference type="AlphaFoldDB" id="A0A2U1V560"/>
<organism evidence="1 2">
    <name type="scientific">Teichococcus aestuarii</name>
    <dbReference type="NCBI Taxonomy" id="568898"/>
    <lineage>
        <taxon>Bacteria</taxon>
        <taxon>Pseudomonadati</taxon>
        <taxon>Pseudomonadota</taxon>
        <taxon>Alphaproteobacteria</taxon>
        <taxon>Acetobacterales</taxon>
        <taxon>Roseomonadaceae</taxon>
        <taxon>Roseomonas</taxon>
    </lineage>
</organism>
<sequence>MAVEFLVSNGMGSPSKLMAVLRAVERAFRDLGKSPDLVDLGPEVLDQATAILRESVSDLWTFGRMLERLVHEIVNPGRLSTTHLLWRSPFPYEGVDRSDRVSTEAGVVEGSEKLPHLKCILDLASVFHGATVPADVVTTAWFALAVFSPTRVTEILTLPLDCETEMDGVYGLAWRPLKGGDPMTKFATNAEWAEVARTAILRLRELGATARQAAAWYAEHPGRLYLPEGFEHLRGEPLTRWEVARIIGKESRIEKGSALDKAMRPTGKTTTDLARSGGSIRTPLYDFVSIQDYILKSLPPDFPLADKRSGLTAADALFCLPRHVMRTDGDMLLHVPDLISASQVHHDLGGKPGGTTVFYRHQLLDPRNGQPWKLTSHQPRHLLNTLAQSKHLSETLIAFWSGRKRVDQNAWYNHIPHAAFIEAYVTMGENAPRGVGVVGPLADKVEERARREMVTHDTALRLEVGSIIATRYGLCRHNYALTPCPKDKNCIGCGENTFVKGDAGQIAEARKQLDISFNAVQNCRNAMENGEPGVERWLSKHAEAVVRWGMALALLTDSEMADGTLITLPPPPVSQTRAGLTLAIREQASGHEEDDFVFEELLAVGGNF</sequence>
<evidence type="ECO:0000313" key="2">
    <source>
        <dbReference type="Proteomes" id="UP000245048"/>
    </source>
</evidence>